<evidence type="ECO:0000313" key="7">
    <source>
        <dbReference type="EMBL" id="GAA3964862.1"/>
    </source>
</evidence>
<name>A0ABP7PGQ4_9SPHI</name>
<feature type="transmembrane region" description="Helical" evidence="5">
    <location>
        <begin position="12"/>
        <end position="37"/>
    </location>
</feature>
<dbReference type="PANTHER" id="PTHR23508">
    <property type="entry name" value="CARBOXYLIC ACID TRANSPORTER PROTEIN HOMOLOG"/>
    <property type="match status" value="1"/>
</dbReference>
<keyword evidence="4 5" id="KW-0472">Membrane</keyword>
<feature type="transmembrane region" description="Helical" evidence="5">
    <location>
        <begin position="289"/>
        <end position="308"/>
    </location>
</feature>
<accession>A0ABP7PGQ4</accession>
<dbReference type="PANTHER" id="PTHR23508:SF10">
    <property type="entry name" value="CARBOXYLIC ACID TRANSPORTER PROTEIN HOMOLOG"/>
    <property type="match status" value="1"/>
</dbReference>
<keyword evidence="8" id="KW-1185">Reference proteome</keyword>
<comment type="subcellular location">
    <subcellularLocation>
        <location evidence="1">Membrane</location>
        <topology evidence="1">Multi-pass membrane protein</topology>
    </subcellularLocation>
</comment>
<organism evidence="7 8">
    <name type="scientific">Mucilaginibacter dorajii</name>
    <dbReference type="NCBI Taxonomy" id="692994"/>
    <lineage>
        <taxon>Bacteria</taxon>
        <taxon>Pseudomonadati</taxon>
        <taxon>Bacteroidota</taxon>
        <taxon>Sphingobacteriia</taxon>
        <taxon>Sphingobacteriales</taxon>
        <taxon>Sphingobacteriaceae</taxon>
        <taxon>Mucilaginibacter</taxon>
    </lineage>
</organism>
<feature type="transmembrane region" description="Helical" evidence="5">
    <location>
        <begin position="84"/>
        <end position="104"/>
    </location>
</feature>
<feature type="domain" description="Major facilitator superfamily (MFS) profile" evidence="6">
    <location>
        <begin position="16"/>
        <end position="401"/>
    </location>
</feature>
<protein>
    <submittedName>
        <fullName evidence="7">MFS transporter</fullName>
    </submittedName>
</protein>
<dbReference type="Pfam" id="PF07690">
    <property type="entry name" value="MFS_1"/>
    <property type="match status" value="1"/>
</dbReference>
<reference evidence="8" key="1">
    <citation type="journal article" date="2019" name="Int. J. Syst. Evol. Microbiol.">
        <title>The Global Catalogue of Microorganisms (GCM) 10K type strain sequencing project: providing services to taxonomists for standard genome sequencing and annotation.</title>
        <authorList>
            <consortium name="The Broad Institute Genomics Platform"/>
            <consortium name="The Broad Institute Genome Sequencing Center for Infectious Disease"/>
            <person name="Wu L."/>
            <person name="Ma J."/>
        </authorList>
    </citation>
    <scope>NUCLEOTIDE SEQUENCE [LARGE SCALE GENOMIC DNA]</scope>
    <source>
        <strain evidence="8">JCM 16601</strain>
    </source>
</reference>
<evidence type="ECO:0000256" key="2">
    <source>
        <dbReference type="ARBA" id="ARBA00022692"/>
    </source>
</evidence>
<proteinExistence type="predicted"/>
<dbReference type="PROSITE" id="PS50850">
    <property type="entry name" value="MFS"/>
    <property type="match status" value="1"/>
</dbReference>
<dbReference type="SUPFAM" id="SSF103473">
    <property type="entry name" value="MFS general substrate transporter"/>
    <property type="match status" value="1"/>
</dbReference>
<sequence>MTDTTAAKATRNMIFLVLVASLGYFVDIYDLVLFSIVRVESLGAIGIPAAAIRLQGVYIINMQMFGLLLGGLIWGVVGDKFGRIKVLFGSILLYSIANFANGLVHDINTYAIIRFIAGIGLAGELGAGITLVSETLSKDKRGYGTMVVAVIGLFGAVAAANVASYGWRNAYFVGGGLGIVLLLLRIGTFESGMYKNVAQSNVSKGNLLMLFNDRKRFLKYLYCILIGAPLWYVVGILITQAKEFGQALGAPEVLSAGKGILYSYVGIAVGDIFAGLLAQLTKSRKLTMLIFLLLSVVSVTAYLTTKGITTHQFIWLSFFMGCTVGYWATFVTIAAEQFGTNIRSTVTTTVPNFVRGALIPINSVFNLFVVRYGMLTSGFVMMGLLTVIALLSLSQLKESFGKDLDYVEIS</sequence>
<keyword evidence="3 5" id="KW-1133">Transmembrane helix</keyword>
<dbReference type="EMBL" id="BAAAZC010000008">
    <property type="protein sequence ID" value="GAA3964862.1"/>
    <property type="molecule type" value="Genomic_DNA"/>
</dbReference>
<dbReference type="RefSeq" id="WP_259092414.1">
    <property type="nucleotide sequence ID" value="NZ_BAAAZC010000008.1"/>
</dbReference>
<keyword evidence="2 5" id="KW-0812">Transmembrane</keyword>
<feature type="transmembrane region" description="Helical" evidence="5">
    <location>
        <begin position="143"/>
        <end position="163"/>
    </location>
</feature>
<feature type="transmembrane region" description="Helical" evidence="5">
    <location>
        <begin position="57"/>
        <end position="77"/>
    </location>
</feature>
<evidence type="ECO:0000256" key="1">
    <source>
        <dbReference type="ARBA" id="ARBA00004141"/>
    </source>
</evidence>
<evidence type="ECO:0000259" key="6">
    <source>
        <dbReference type="PROSITE" id="PS50850"/>
    </source>
</evidence>
<dbReference type="InterPro" id="IPR020846">
    <property type="entry name" value="MFS_dom"/>
</dbReference>
<evidence type="ECO:0000313" key="8">
    <source>
        <dbReference type="Proteomes" id="UP001500742"/>
    </source>
</evidence>
<dbReference type="Proteomes" id="UP001500742">
    <property type="component" value="Unassembled WGS sequence"/>
</dbReference>
<feature type="transmembrane region" description="Helical" evidence="5">
    <location>
        <begin position="259"/>
        <end position="277"/>
    </location>
</feature>
<feature type="transmembrane region" description="Helical" evidence="5">
    <location>
        <begin position="110"/>
        <end position="131"/>
    </location>
</feature>
<gene>
    <name evidence="7" type="ORF">GCM10022210_11620</name>
</gene>
<evidence type="ECO:0000256" key="3">
    <source>
        <dbReference type="ARBA" id="ARBA00022989"/>
    </source>
</evidence>
<evidence type="ECO:0000256" key="4">
    <source>
        <dbReference type="ARBA" id="ARBA00023136"/>
    </source>
</evidence>
<feature type="transmembrane region" description="Helical" evidence="5">
    <location>
        <begin position="217"/>
        <end position="239"/>
    </location>
</feature>
<comment type="caution">
    <text evidence="7">The sequence shown here is derived from an EMBL/GenBank/DDBJ whole genome shotgun (WGS) entry which is preliminary data.</text>
</comment>
<dbReference type="InterPro" id="IPR036259">
    <property type="entry name" value="MFS_trans_sf"/>
</dbReference>
<dbReference type="Gene3D" id="1.20.1250.20">
    <property type="entry name" value="MFS general substrate transporter like domains"/>
    <property type="match status" value="1"/>
</dbReference>
<feature type="transmembrane region" description="Helical" evidence="5">
    <location>
        <begin position="314"/>
        <end position="335"/>
    </location>
</feature>
<dbReference type="InterPro" id="IPR011701">
    <property type="entry name" value="MFS"/>
</dbReference>
<feature type="transmembrane region" description="Helical" evidence="5">
    <location>
        <begin position="372"/>
        <end position="393"/>
    </location>
</feature>
<evidence type="ECO:0000256" key="5">
    <source>
        <dbReference type="SAM" id="Phobius"/>
    </source>
</evidence>
<feature type="transmembrane region" description="Helical" evidence="5">
    <location>
        <begin position="169"/>
        <end position="186"/>
    </location>
</feature>